<feature type="region of interest" description="Disordered" evidence="1">
    <location>
        <begin position="68"/>
        <end position="89"/>
    </location>
</feature>
<dbReference type="EMBL" id="VMNW02000034">
    <property type="protein sequence ID" value="KAA9158566.1"/>
    <property type="molecule type" value="Genomic_DNA"/>
</dbReference>
<proteinExistence type="predicted"/>
<dbReference type="AlphaFoldDB" id="A0A5N0V3Z2"/>
<organism evidence="3 4">
    <name type="scientific">Amycolatopsis acidicola</name>
    <dbReference type="NCBI Taxonomy" id="2596893"/>
    <lineage>
        <taxon>Bacteria</taxon>
        <taxon>Bacillati</taxon>
        <taxon>Actinomycetota</taxon>
        <taxon>Actinomycetes</taxon>
        <taxon>Pseudonocardiales</taxon>
        <taxon>Pseudonocardiaceae</taxon>
        <taxon>Amycolatopsis</taxon>
    </lineage>
</organism>
<dbReference type="Proteomes" id="UP000319769">
    <property type="component" value="Unassembled WGS sequence"/>
</dbReference>
<keyword evidence="2" id="KW-0812">Transmembrane</keyword>
<keyword evidence="2" id="KW-0472">Membrane</keyword>
<dbReference type="RefSeq" id="WP_144747495.1">
    <property type="nucleotide sequence ID" value="NZ_VMNW02000034.1"/>
</dbReference>
<name>A0A5N0V3Z2_9PSEU</name>
<evidence type="ECO:0000313" key="3">
    <source>
        <dbReference type="EMBL" id="KAA9158566.1"/>
    </source>
</evidence>
<feature type="region of interest" description="Disordered" evidence="1">
    <location>
        <begin position="293"/>
        <end position="312"/>
    </location>
</feature>
<dbReference type="OrthoDB" id="4549522at2"/>
<evidence type="ECO:0000256" key="2">
    <source>
        <dbReference type="SAM" id="Phobius"/>
    </source>
</evidence>
<evidence type="ECO:0000256" key="1">
    <source>
        <dbReference type="SAM" id="MobiDB-lite"/>
    </source>
</evidence>
<accession>A0A5N0V3Z2</accession>
<sequence>MTDDLPDPHPELLDPDWQRHAEKEAWVDYRKNRAKARRGRRLTIIAAVLVVLAGGGYAFVQWGRSTSEHYDPASSGGDGGAGVTTTPPAPTTLPDYARVDLSHPFDNTPAQAWKEGIAGLTIPPAAKTGSFSAQQVGSALDKVRHAIETATLDPEVTQQHNIEKYAKLLAPGARADVRAKPGSYTVQIADGFRLLPVSPRVNGTLTVSAGRAGELLVHADYLVAYAFDPGSERVQGPGDIEPFLRYQQDYALDSGALWLDGSHRYFLDVACGAGAEDKVAPAFSEQLVVSSLPGEPGQFDPAQPMPTGENCP</sequence>
<protein>
    <submittedName>
        <fullName evidence="3">Uncharacterized protein</fullName>
    </submittedName>
</protein>
<keyword evidence="2" id="KW-1133">Transmembrane helix</keyword>
<gene>
    <name evidence="3" type="ORF">FPZ12_022250</name>
</gene>
<feature type="transmembrane region" description="Helical" evidence="2">
    <location>
        <begin position="42"/>
        <end position="60"/>
    </location>
</feature>
<keyword evidence="4" id="KW-1185">Reference proteome</keyword>
<evidence type="ECO:0000313" key="4">
    <source>
        <dbReference type="Proteomes" id="UP000319769"/>
    </source>
</evidence>
<reference evidence="3" key="1">
    <citation type="submission" date="2019-09" db="EMBL/GenBank/DDBJ databases">
        <authorList>
            <person name="Teo W.F.A."/>
            <person name="Duangmal K."/>
        </authorList>
    </citation>
    <scope>NUCLEOTIDE SEQUENCE [LARGE SCALE GENOMIC DNA]</scope>
    <source>
        <strain evidence="3">K81G1</strain>
    </source>
</reference>
<comment type="caution">
    <text evidence="3">The sequence shown here is derived from an EMBL/GenBank/DDBJ whole genome shotgun (WGS) entry which is preliminary data.</text>
</comment>